<evidence type="ECO:0000313" key="1">
    <source>
        <dbReference type="EMBL" id="KAF6220554.1"/>
    </source>
</evidence>
<organism evidence="1 2">
    <name type="scientific">Letharia lupina</name>
    <dbReference type="NCBI Taxonomy" id="560253"/>
    <lineage>
        <taxon>Eukaryota</taxon>
        <taxon>Fungi</taxon>
        <taxon>Dikarya</taxon>
        <taxon>Ascomycota</taxon>
        <taxon>Pezizomycotina</taxon>
        <taxon>Lecanoromycetes</taxon>
        <taxon>OSLEUM clade</taxon>
        <taxon>Lecanoromycetidae</taxon>
        <taxon>Lecanorales</taxon>
        <taxon>Lecanorineae</taxon>
        <taxon>Parmeliaceae</taxon>
        <taxon>Letharia</taxon>
    </lineage>
</organism>
<dbReference type="SUPFAM" id="SSF81383">
    <property type="entry name" value="F-box domain"/>
    <property type="match status" value="1"/>
</dbReference>
<sequence>MPPSTIVLMLPELLEMILSYAAEEDLLFQQRVNMTWRWIINTSPKLQGKLFLLSKVPEGDVDLTGLEWNPLLHHLGGRKDDLEGHDRCRSTDVKILEMFDYPGASWQRMFITRPAIGGLLMRDVVAHPLNSQARSEGKQDAAWLD</sequence>
<dbReference type="RefSeq" id="XP_037149989.1">
    <property type="nucleotide sequence ID" value="XM_037293911.1"/>
</dbReference>
<accession>A0A8H6CC58</accession>
<dbReference type="EMBL" id="JACCJB010000016">
    <property type="protein sequence ID" value="KAF6220554.1"/>
    <property type="molecule type" value="Genomic_DNA"/>
</dbReference>
<evidence type="ECO:0000313" key="2">
    <source>
        <dbReference type="Proteomes" id="UP000593566"/>
    </source>
</evidence>
<reference evidence="1 2" key="1">
    <citation type="journal article" date="2020" name="Genomics">
        <title>Complete, high-quality genomes from long-read metagenomic sequencing of two wolf lichen thalli reveals enigmatic genome architecture.</title>
        <authorList>
            <person name="McKenzie S.K."/>
            <person name="Walston R.F."/>
            <person name="Allen J.L."/>
        </authorList>
    </citation>
    <scope>NUCLEOTIDE SEQUENCE [LARGE SCALE GENOMIC DNA]</scope>
    <source>
        <strain evidence="1">WasteWater1</strain>
    </source>
</reference>
<proteinExistence type="predicted"/>
<evidence type="ECO:0008006" key="3">
    <source>
        <dbReference type="Google" id="ProtNLM"/>
    </source>
</evidence>
<name>A0A8H6CC58_9LECA</name>
<dbReference type="InterPro" id="IPR036047">
    <property type="entry name" value="F-box-like_dom_sf"/>
</dbReference>
<keyword evidence="2" id="KW-1185">Reference proteome</keyword>
<comment type="caution">
    <text evidence="1">The sequence shown here is derived from an EMBL/GenBank/DDBJ whole genome shotgun (WGS) entry which is preliminary data.</text>
</comment>
<dbReference type="Proteomes" id="UP000593566">
    <property type="component" value="Unassembled WGS sequence"/>
</dbReference>
<dbReference type="AlphaFoldDB" id="A0A8H6CC58"/>
<gene>
    <name evidence="1" type="ORF">HO133_002987</name>
</gene>
<protein>
    <recommendedName>
        <fullName evidence="3">F-box domain-containing protein</fullName>
    </recommendedName>
</protein>
<dbReference type="GeneID" id="59331399"/>